<dbReference type="EMBL" id="JBHSBI010000008">
    <property type="protein sequence ID" value="MFC4009098.1"/>
    <property type="molecule type" value="Genomic_DNA"/>
</dbReference>
<evidence type="ECO:0000313" key="2">
    <source>
        <dbReference type="Proteomes" id="UP001595851"/>
    </source>
</evidence>
<gene>
    <name evidence="1" type="ORF">ACFOY2_17835</name>
</gene>
<dbReference type="Gene3D" id="3.30.470.20">
    <property type="entry name" value="ATP-grasp fold, B domain"/>
    <property type="match status" value="1"/>
</dbReference>
<proteinExistence type="predicted"/>
<keyword evidence="2" id="KW-1185">Reference proteome</keyword>
<dbReference type="GO" id="GO:0016874">
    <property type="term" value="F:ligase activity"/>
    <property type="evidence" value="ECO:0007669"/>
    <property type="project" value="UniProtKB-KW"/>
</dbReference>
<evidence type="ECO:0000313" key="1">
    <source>
        <dbReference type="EMBL" id="MFC4009098.1"/>
    </source>
</evidence>
<dbReference type="Proteomes" id="UP001595851">
    <property type="component" value="Unassembled WGS sequence"/>
</dbReference>
<name>A0ABV8G8U9_9ACTN</name>
<sequence length="357" mass="38516">MSIPLVGQLDEARRFQLDLRPRAPVVRAAPPSSPDARPTAAVLLLSRSADLELGALQHTLRQVGIPVVRLDADDLEALELSVDLAAGTVRLGAALFRPTVTWIRHFGGEALAGRHSAVRTHWRRESWSALPRQLACVSATLIGSSGPGAAEQLATATRLGIATPRTLITTCLADASALAGAKVVLKSLDRHFVESPPGILNGIFADVRERADLVRAGHRLDAPVLLQEYVEHDRELRVYHLAGELVAYQVDKRAPADPWRDTAGVRARLVEAPPAVRAATLALAREWGLVYAAFDFLVRAQEPVFLEANPDGDWRWLESGAGPVTRAAVRMIRARHAPETTVDVVTFLAGGGGQHGR</sequence>
<accession>A0ABV8G8U9</accession>
<comment type="caution">
    <text evidence="1">The sequence shown here is derived from an EMBL/GenBank/DDBJ whole genome shotgun (WGS) entry which is preliminary data.</text>
</comment>
<dbReference type="SUPFAM" id="SSF56059">
    <property type="entry name" value="Glutathione synthetase ATP-binding domain-like"/>
    <property type="match status" value="1"/>
</dbReference>
<dbReference type="RefSeq" id="WP_379529160.1">
    <property type="nucleotide sequence ID" value="NZ_JBHSBI010000008.1"/>
</dbReference>
<keyword evidence="1" id="KW-0436">Ligase</keyword>
<reference evidence="2" key="1">
    <citation type="journal article" date="2019" name="Int. J. Syst. Evol. Microbiol.">
        <title>The Global Catalogue of Microorganisms (GCM) 10K type strain sequencing project: providing services to taxonomists for standard genome sequencing and annotation.</title>
        <authorList>
            <consortium name="The Broad Institute Genomics Platform"/>
            <consortium name="The Broad Institute Genome Sequencing Center for Infectious Disease"/>
            <person name="Wu L."/>
            <person name="Ma J."/>
        </authorList>
    </citation>
    <scope>NUCLEOTIDE SEQUENCE [LARGE SCALE GENOMIC DNA]</scope>
    <source>
        <strain evidence="2">TBRC 1276</strain>
    </source>
</reference>
<protein>
    <submittedName>
        <fullName evidence="1">RimK family alpha-L-glutamate ligase</fullName>
    </submittedName>
</protein>
<organism evidence="1 2">
    <name type="scientific">Nonomuraea purpurea</name>
    <dbReference type="NCBI Taxonomy" id="1849276"/>
    <lineage>
        <taxon>Bacteria</taxon>
        <taxon>Bacillati</taxon>
        <taxon>Actinomycetota</taxon>
        <taxon>Actinomycetes</taxon>
        <taxon>Streptosporangiales</taxon>
        <taxon>Streptosporangiaceae</taxon>
        <taxon>Nonomuraea</taxon>
    </lineage>
</organism>